<evidence type="ECO:0000313" key="2">
    <source>
        <dbReference type="EMBL" id="SPC83837.1"/>
    </source>
</evidence>
<dbReference type="InterPro" id="IPR002156">
    <property type="entry name" value="RNaseH_domain"/>
</dbReference>
<gene>
    <name evidence="2" type="ORF">FSB_LOCUS11719</name>
</gene>
<dbReference type="InterPro" id="IPR044730">
    <property type="entry name" value="RNase_H-like_dom_plant"/>
</dbReference>
<organism evidence="2">
    <name type="scientific">Fagus sylvatica</name>
    <name type="common">Beechnut</name>
    <dbReference type="NCBI Taxonomy" id="28930"/>
    <lineage>
        <taxon>Eukaryota</taxon>
        <taxon>Viridiplantae</taxon>
        <taxon>Streptophyta</taxon>
        <taxon>Embryophyta</taxon>
        <taxon>Tracheophyta</taxon>
        <taxon>Spermatophyta</taxon>
        <taxon>Magnoliopsida</taxon>
        <taxon>eudicotyledons</taxon>
        <taxon>Gunneridae</taxon>
        <taxon>Pentapetalae</taxon>
        <taxon>rosids</taxon>
        <taxon>fabids</taxon>
        <taxon>Fagales</taxon>
        <taxon>Fagaceae</taxon>
        <taxon>Fagus</taxon>
    </lineage>
</organism>
<dbReference type="Gene3D" id="3.30.420.10">
    <property type="entry name" value="Ribonuclease H-like superfamily/Ribonuclease H"/>
    <property type="match status" value="1"/>
</dbReference>
<accession>A0A2N9EYM0</accession>
<feature type="domain" description="RNase H type-1" evidence="1">
    <location>
        <begin position="234"/>
        <end position="322"/>
    </location>
</feature>
<dbReference type="Pfam" id="PF13456">
    <property type="entry name" value="RVT_3"/>
    <property type="match status" value="1"/>
</dbReference>
<dbReference type="AlphaFoldDB" id="A0A2N9EYM0"/>
<dbReference type="GO" id="GO:0004523">
    <property type="term" value="F:RNA-DNA hybrid ribonuclease activity"/>
    <property type="evidence" value="ECO:0007669"/>
    <property type="project" value="InterPro"/>
</dbReference>
<name>A0A2N9EYM0_FAGSY</name>
<proteinExistence type="predicted"/>
<dbReference type="InterPro" id="IPR036397">
    <property type="entry name" value="RNaseH_sf"/>
</dbReference>
<dbReference type="GO" id="GO:0003676">
    <property type="term" value="F:nucleic acid binding"/>
    <property type="evidence" value="ECO:0007669"/>
    <property type="project" value="InterPro"/>
</dbReference>
<evidence type="ECO:0000259" key="1">
    <source>
        <dbReference type="Pfam" id="PF13456"/>
    </source>
</evidence>
<dbReference type="EMBL" id="OIVN01000669">
    <property type="protein sequence ID" value="SPC83837.1"/>
    <property type="molecule type" value="Genomic_DNA"/>
</dbReference>
<reference evidence="2" key="1">
    <citation type="submission" date="2018-02" db="EMBL/GenBank/DDBJ databases">
        <authorList>
            <person name="Cohen D.B."/>
            <person name="Kent A.D."/>
        </authorList>
    </citation>
    <scope>NUCLEOTIDE SEQUENCE</scope>
</reference>
<sequence>MGQATLIKSVALSTPLYAMLAFKFPKKLNEEMDAMIQKFWWNPRAKGNRVFTPLAWKNLCRPLSEGGLGFKSFESFNEAMITKLAWWVLSKRDSLCVKVLRAKYKVSSNWISSRNSKSASISWRGVESVKTLLATGACKVVGSRGNTLVWEDNWIPDLPDLKPKPRIASEHLPSLVVANLLSFDGSGWDEGGGIRSSLFQFNQVADLVEFIKVLLSTAEFQYLRRELPPAPHHPIGQHHHPLQAEAETILWAASVASELCLEAVIIESDSKSYMDAINGKLLEIPWRLNGFLDYISPLKSANPNWVFNWVFRDTNEAPHCLAWWSLMNFLWGVYDFCNGPPSFVDPCKQDLLQVPPLLAV</sequence>
<dbReference type="PANTHER" id="PTHR33116">
    <property type="entry name" value="REVERSE TRANSCRIPTASE ZINC-BINDING DOMAIN-CONTAINING PROTEIN-RELATED-RELATED"/>
    <property type="match status" value="1"/>
</dbReference>
<dbReference type="CDD" id="cd06222">
    <property type="entry name" value="RNase_H_like"/>
    <property type="match status" value="1"/>
</dbReference>
<protein>
    <recommendedName>
        <fullName evidence="1">RNase H type-1 domain-containing protein</fullName>
    </recommendedName>
</protein>
<dbReference type="PANTHER" id="PTHR33116:SF86">
    <property type="entry name" value="REVERSE TRANSCRIPTASE DOMAIN-CONTAINING PROTEIN"/>
    <property type="match status" value="1"/>
</dbReference>